<evidence type="ECO:0000313" key="4">
    <source>
        <dbReference type="EMBL" id="GKT28204.1"/>
    </source>
</evidence>
<feature type="non-terminal residue" evidence="4">
    <location>
        <position position="1096"/>
    </location>
</feature>
<keyword evidence="1" id="KW-0433">Leucine-rich repeat</keyword>
<protein>
    <recommendedName>
        <fullName evidence="3">EGF-like domain-containing protein</fullName>
    </recommendedName>
</protein>
<dbReference type="PANTHER" id="PTHR46652:SF3">
    <property type="entry name" value="LEUCINE-RICH REPEAT-CONTAINING PROTEIN 9"/>
    <property type="match status" value="1"/>
</dbReference>
<keyword evidence="5" id="KW-1185">Reference proteome</keyword>
<proteinExistence type="predicted"/>
<evidence type="ECO:0000259" key="3">
    <source>
        <dbReference type="PROSITE" id="PS00022"/>
    </source>
</evidence>
<name>A0ABQ5K9Q3_9EUKA</name>
<evidence type="ECO:0000313" key="5">
    <source>
        <dbReference type="Proteomes" id="UP001057375"/>
    </source>
</evidence>
<dbReference type="SUPFAM" id="SSF52058">
    <property type="entry name" value="L domain-like"/>
    <property type="match status" value="2"/>
</dbReference>
<feature type="domain" description="EGF-like" evidence="3">
    <location>
        <begin position="214"/>
        <end position="225"/>
    </location>
</feature>
<dbReference type="Proteomes" id="UP001057375">
    <property type="component" value="Unassembled WGS sequence"/>
</dbReference>
<dbReference type="InterPro" id="IPR032675">
    <property type="entry name" value="LRR_dom_sf"/>
</dbReference>
<dbReference type="InterPro" id="IPR000742">
    <property type="entry name" value="EGF"/>
</dbReference>
<evidence type="ECO:0000256" key="2">
    <source>
        <dbReference type="ARBA" id="ARBA00022737"/>
    </source>
</evidence>
<dbReference type="PROSITE" id="PS51450">
    <property type="entry name" value="LRR"/>
    <property type="match status" value="1"/>
</dbReference>
<dbReference type="EMBL" id="BQXS01000184">
    <property type="protein sequence ID" value="GKT28204.1"/>
    <property type="molecule type" value="Genomic_DNA"/>
</dbReference>
<dbReference type="InterPro" id="IPR050836">
    <property type="entry name" value="SDS22/Internalin_LRR"/>
</dbReference>
<organism evidence="4 5">
    <name type="scientific">Aduncisulcus paluster</name>
    <dbReference type="NCBI Taxonomy" id="2918883"/>
    <lineage>
        <taxon>Eukaryota</taxon>
        <taxon>Metamonada</taxon>
        <taxon>Carpediemonas-like organisms</taxon>
        <taxon>Aduncisulcus</taxon>
    </lineage>
</organism>
<accession>A0ABQ5K9Q3</accession>
<comment type="caution">
    <text evidence="4">The sequence shown here is derived from an EMBL/GenBank/DDBJ whole genome shotgun (WGS) entry which is preliminary data.</text>
</comment>
<dbReference type="InterPro" id="IPR001611">
    <property type="entry name" value="Leu-rich_rpt"/>
</dbReference>
<keyword evidence="2" id="KW-0677">Repeat</keyword>
<dbReference type="Gene3D" id="3.80.10.10">
    <property type="entry name" value="Ribonuclease Inhibitor"/>
    <property type="match status" value="2"/>
</dbReference>
<sequence length="1096" mass="116875">MQTCFTSGNGYYSGNHDMYDGTLGVSLGDHQKYSKLTIKFNQGSYDSDNWTVKLKVYTENGGTKINQTLLTNTYDLEDSYFTDVIEITDLDDLTENNIYIKVDFDYNEITILRHWRTSWMTIDVEYVTYSCDSGYDFPSTTDNTCSPICYGTIGDSQCNYGSCVNPDDCLCDTNYWGIQCNSTCPVFTSSNGSEDTCSISSARGDSCDSTNHVCVCKDDFLGDVCQYVKFTDSDLESYICSLGSVTCTDGHVPFYELENLTTLDLSSQTNISSLRGLQYAPNLTSINLSRPSFSPGVTYDLVFLSDLNNLTSVSLDNNDLSSTSTPPGATNLSYLPLSINYFSLNNVNLFSTASFSSFTVLTTLLAANNASFAPSVASFPNSLRTLDISGISMTSPSILPSYLTSITANNVGLAENADFSSFSSLSILSISGNDSFGYSQTGILPASLTSLSLNSSGIHLLHYLVQDTPNIVTLDLSGNYISDPSPLYDLSELSDLDLSDNMICGSGLDSILSSGTIDTSSNSCECSAIASTALSSNKVCLETIPGSESWYVVCASDSYALYDASRNMTCVKASHSTTNCSGGCEYGQECRLRSDIGSTAGECKSVIVDSTLRTLSSNKVCLETIPGSESWYVVCASDSYALYDASRNMTCVKASHSTTNCSGGCEYGQECRLRSDIGSTAGECKSVIVDSTLRSYVALESGIILTSDKSSDAVPVFSVASLKSIDFSNAIISLDGASTSITTVEGLEHIDVKEVILTNHTNLSDVSLFSSYTNIIVLDISGCSLVSSLPTLSQSSSLTELNVSATNITSLSPVIDQASTLESLDMHNCDLSGVTDRSVLFDSFVELTTLNINSTGISDLSWLSNNTQLTELYADSCGIDDYDLIHLTALPLEVLSLVSNSIGDPSPLYALSDTLADLDLTSNNICELSSADLASHFLANLGTSATVICDSQDCLCDPFDTAHALAENIVCTQTKSGSNTWFAVCASDSFTTYSSASSISCVRATASSNNCIGGCAYGYECRSLSDSSTSGHCVEVIADDALHSCVEDLFEANSDHADDTVSPVLFSVASLKTLVTGFDDTPVLSCSDANVSDLAG</sequence>
<dbReference type="PANTHER" id="PTHR46652">
    <property type="entry name" value="LEUCINE-RICH REPEAT AND IQ DOMAIN-CONTAINING PROTEIN 1-RELATED"/>
    <property type="match status" value="1"/>
</dbReference>
<dbReference type="PROSITE" id="PS00022">
    <property type="entry name" value="EGF_1"/>
    <property type="match status" value="1"/>
</dbReference>
<dbReference type="Gene3D" id="2.10.25.10">
    <property type="entry name" value="Laminin"/>
    <property type="match status" value="1"/>
</dbReference>
<reference evidence="4" key="1">
    <citation type="submission" date="2022-03" db="EMBL/GenBank/DDBJ databases">
        <title>Draft genome sequence of Aduncisulcus paluster, a free-living microaerophilic Fornicata.</title>
        <authorList>
            <person name="Yuyama I."/>
            <person name="Kume K."/>
            <person name="Tamura T."/>
            <person name="Inagaki Y."/>
            <person name="Hashimoto T."/>
        </authorList>
    </citation>
    <scope>NUCLEOTIDE SEQUENCE</scope>
    <source>
        <strain evidence="4">NY0171</strain>
    </source>
</reference>
<gene>
    <name evidence="4" type="ORF">ADUPG1_000501</name>
</gene>
<evidence type="ECO:0000256" key="1">
    <source>
        <dbReference type="ARBA" id="ARBA00022614"/>
    </source>
</evidence>